<comment type="caution">
    <text evidence="2">The sequence shown here is derived from an EMBL/GenBank/DDBJ whole genome shotgun (WGS) entry which is preliminary data.</text>
</comment>
<organism evidence="2 3">
    <name type="scientific">Novipirellula galeiformis</name>
    <dbReference type="NCBI Taxonomy" id="2528004"/>
    <lineage>
        <taxon>Bacteria</taxon>
        <taxon>Pseudomonadati</taxon>
        <taxon>Planctomycetota</taxon>
        <taxon>Planctomycetia</taxon>
        <taxon>Pirellulales</taxon>
        <taxon>Pirellulaceae</taxon>
        <taxon>Novipirellula</taxon>
    </lineage>
</organism>
<dbReference type="AlphaFoldDB" id="A0A5C6C0L9"/>
<proteinExistence type="predicted"/>
<dbReference type="EMBL" id="SJPT01000011">
    <property type="protein sequence ID" value="TWU17517.1"/>
    <property type="molecule type" value="Genomic_DNA"/>
</dbReference>
<sequence length="426" mass="46561">MEAGLILRRLVFAVAGIASAVLVGNGAEAANFRTQNFLIHAPDQALAQAVGEAAERYRKDLATYWLGAPLPPWPVPCPVRVVSGPQLAAQGVTTYNRAPVRDFQMEVVGTPERILDSVLPHEVTHTILATHFGRPLPRWADEGICTTVEHESERQKHEAKLREFLGTRRGIAMNKLFLLTEYPNDVLPMYAQGYSVCRFLIDQDSPQTFIQFLQDYMQNPSWTANVRKHYGYESLAELQDYWLAWVAAGSGPVEKFAKRGSNIDVGDSRVAINSPSNNVAPVNSTVDPRATGSVRLAQMETPSPATRSQSAATQATALASSHANGWYQRRKLDGDHQTDAVAANPAAQPGYGRSTPPSNSNRGMASDRLLPPSVRRSSTYSAAQPQPEQSFSRSGIALRPLQQAPESAQSYPGGSDIRPPSPTFFR</sequence>
<evidence type="ECO:0000256" key="1">
    <source>
        <dbReference type="SAM" id="MobiDB-lite"/>
    </source>
</evidence>
<feature type="compositionally biased region" description="Low complexity" evidence="1">
    <location>
        <begin position="301"/>
        <end position="317"/>
    </location>
</feature>
<dbReference type="Proteomes" id="UP000316304">
    <property type="component" value="Unassembled WGS sequence"/>
</dbReference>
<feature type="region of interest" description="Disordered" evidence="1">
    <location>
        <begin position="298"/>
        <end position="317"/>
    </location>
</feature>
<protein>
    <recommendedName>
        <fullName evidence="4">Peptidase MA-like domain-containing protein</fullName>
    </recommendedName>
</protein>
<keyword evidence="3" id="KW-1185">Reference proteome</keyword>
<feature type="region of interest" description="Disordered" evidence="1">
    <location>
        <begin position="342"/>
        <end position="426"/>
    </location>
</feature>
<evidence type="ECO:0000313" key="2">
    <source>
        <dbReference type="EMBL" id="TWU17517.1"/>
    </source>
</evidence>
<evidence type="ECO:0008006" key="4">
    <source>
        <dbReference type="Google" id="ProtNLM"/>
    </source>
</evidence>
<evidence type="ECO:0000313" key="3">
    <source>
        <dbReference type="Proteomes" id="UP000316304"/>
    </source>
</evidence>
<accession>A0A5C6C0L9</accession>
<name>A0A5C6C0L9_9BACT</name>
<gene>
    <name evidence="2" type="ORF">Pla52o_50730</name>
</gene>
<reference evidence="2 3" key="1">
    <citation type="submission" date="2019-02" db="EMBL/GenBank/DDBJ databases">
        <title>Deep-cultivation of Planctomycetes and their phenomic and genomic characterization uncovers novel biology.</title>
        <authorList>
            <person name="Wiegand S."/>
            <person name="Jogler M."/>
            <person name="Boedeker C."/>
            <person name="Pinto D."/>
            <person name="Vollmers J."/>
            <person name="Rivas-Marin E."/>
            <person name="Kohn T."/>
            <person name="Peeters S.H."/>
            <person name="Heuer A."/>
            <person name="Rast P."/>
            <person name="Oberbeckmann S."/>
            <person name="Bunk B."/>
            <person name="Jeske O."/>
            <person name="Meyerdierks A."/>
            <person name="Storesund J.E."/>
            <person name="Kallscheuer N."/>
            <person name="Luecker S."/>
            <person name="Lage O.M."/>
            <person name="Pohl T."/>
            <person name="Merkel B.J."/>
            <person name="Hornburger P."/>
            <person name="Mueller R.-W."/>
            <person name="Bruemmer F."/>
            <person name="Labrenz M."/>
            <person name="Spormann A.M."/>
            <person name="Op Den Camp H."/>
            <person name="Overmann J."/>
            <person name="Amann R."/>
            <person name="Jetten M.S.M."/>
            <person name="Mascher T."/>
            <person name="Medema M.H."/>
            <person name="Devos D.P."/>
            <person name="Kaster A.-K."/>
            <person name="Ovreas L."/>
            <person name="Rohde M."/>
            <person name="Galperin M.Y."/>
            <person name="Jogler C."/>
        </authorList>
    </citation>
    <scope>NUCLEOTIDE SEQUENCE [LARGE SCALE GENOMIC DNA]</scope>
    <source>
        <strain evidence="2 3">Pla52o</strain>
    </source>
</reference>
<feature type="compositionally biased region" description="Polar residues" evidence="1">
    <location>
        <begin position="375"/>
        <end position="393"/>
    </location>
</feature>